<dbReference type="Proteomes" id="UP001364156">
    <property type="component" value="Chromosome"/>
</dbReference>
<gene>
    <name evidence="2" type="ORF">RZ517_14945</name>
</gene>
<sequence length="71" mass="7436">MPRRYVVTQVEEHWVEDHEILTTSNRSLPIAVTSETQSSGTLRKVATAGLVLGVAALLIGAASGSGSSKNS</sequence>
<accession>A0ABZ2HGV8</accession>
<name>A0ABZ2HGV8_9RHOB</name>
<keyword evidence="1" id="KW-0472">Membrane</keyword>
<reference evidence="2 3" key="1">
    <citation type="submission" date="2023-10" db="EMBL/GenBank/DDBJ databases">
        <title>Roseovarius strain S88 nov., isolated from a marine algae.</title>
        <authorList>
            <person name="Lee M.W."/>
            <person name="Lee J.K."/>
            <person name="Kim J.M."/>
            <person name="Choi D.G."/>
            <person name="Baek J.H."/>
            <person name="Bayburt H."/>
            <person name="Jung J.J."/>
            <person name="Han D.M."/>
            <person name="Jeon C.O."/>
        </authorList>
    </citation>
    <scope>NUCLEOTIDE SEQUENCE [LARGE SCALE GENOMIC DNA]</scope>
    <source>
        <strain evidence="2 3">S88</strain>
    </source>
</reference>
<proteinExistence type="predicted"/>
<keyword evidence="1" id="KW-1133">Transmembrane helix</keyword>
<dbReference type="EMBL" id="CP146069">
    <property type="protein sequence ID" value="WWR46054.1"/>
    <property type="molecule type" value="Genomic_DNA"/>
</dbReference>
<organism evidence="2 3">
    <name type="scientific">Roseovarius phycicola</name>
    <dbReference type="NCBI Taxonomy" id="3080976"/>
    <lineage>
        <taxon>Bacteria</taxon>
        <taxon>Pseudomonadati</taxon>
        <taxon>Pseudomonadota</taxon>
        <taxon>Alphaproteobacteria</taxon>
        <taxon>Rhodobacterales</taxon>
        <taxon>Roseobacteraceae</taxon>
        <taxon>Roseovarius</taxon>
    </lineage>
</organism>
<evidence type="ECO:0000313" key="3">
    <source>
        <dbReference type="Proteomes" id="UP001364156"/>
    </source>
</evidence>
<evidence type="ECO:0000256" key="1">
    <source>
        <dbReference type="SAM" id="Phobius"/>
    </source>
</evidence>
<keyword evidence="3" id="KW-1185">Reference proteome</keyword>
<keyword evidence="1" id="KW-0812">Transmembrane</keyword>
<feature type="transmembrane region" description="Helical" evidence="1">
    <location>
        <begin position="45"/>
        <end position="64"/>
    </location>
</feature>
<evidence type="ECO:0000313" key="2">
    <source>
        <dbReference type="EMBL" id="WWR46054.1"/>
    </source>
</evidence>
<protein>
    <submittedName>
        <fullName evidence="2">Uncharacterized protein</fullName>
    </submittedName>
</protein>